<dbReference type="Proteomes" id="UP000285575">
    <property type="component" value="Unassembled WGS sequence"/>
</dbReference>
<dbReference type="PANTHER" id="PTHR43550:SF3">
    <property type="entry name" value="3-KETODIHYDROSPHINGOSINE REDUCTASE"/>
    <property type="match status" value="1"/>
</dbReference>
<dbReference type="PRINTS" id="PR00081">
    <property type="entry name" value="GDHRDH"/>
</dbReference>
<keyword evidence="4" id="KW-1185">Reference proteome</keyword>
<dbReference type="InterPro" id="IPR057326">
    <property type="entry name" value="KR_dom"/>
</dbReference>
<name>A0A437RE48_9BURK</name>
<evidence type="ECO:0000313" key="3">
    <source>
        <dbReference type="EMBL" id="RVU45039.1"/>
    </source>
</evidence>
<comment type="caution">
    <text evidence="3">The sequence shown here is derived from an EMBL/GenBank/DDBJ whole genome shotgun (WGS) entry which is preliminary data.</text>
</comment>
<feature type="compositionally biased region" description="Low complexity" evidence="1">
    <location>
        <begin position="14"/>
        <end position="24"/>
    </location>
</feature>
<dbReference type="PROSITE" id="PS00061">
    <property type="entry name" value="ADH_SHORT"/>
    <property type="match status" value="1"/>
</dbReference>
<dbReference type="OrthoDB" id="7064009at2"/>
<gene>
    <name evidence="3" type="ORF">EOE66_12820</name>
</gene>
<dbReference type="AlphaFoldDB" id="A0A437RE48"/>
<dbReference type="GO" id="GO:0006666">
    <property type="term" value="P:3-keto-sphinganine metabolic process"/>
    <property type="evidence" value="ECO:0007669"/>
    <property type="project" value="TreeGrafter"/>
</dbReference>
<dbReference type="PANTHER" id="PTHR43550">
    <property type="entry name" value="3-KETODIHYDROSPHINGOSINE REDUCTASE"/>
    <property type="match status" value="1"/>
</dbReference>
<dbReference type="SMART" id="SM00822">
    <property type="entry name" value="PKS_KR"/>
    <property type="match status" value="1"/>
</dbReference>
<dbReference type="InterPro" id="IPR020904">
    <property type="entry name" value="Sc_DH/Rdtase_CS"/>
</dbReference>
<dbReference type="InterPro" id="IPR002347">
    <property type="entry name" value="SDR_fam"/>
</dbReference>
<feature type="compositionally biased region" description="Basic residues" evidence="1">
    <location>
        <begin position="37"/>
        <end position="55"/>
    </location>
</feature>
<dbReference type="SUPFAM" id="SSF51735">
    <property type="entry name" value="NAD(P)-binding Rossmann-fold domains"/>
    <property type="match status" value="1"/>
</dbReference>
<feature type="region of interest" description="Disordered" evidence="1">
    <location>
        <begin position="1"/>
        <end position="71"/>
    </location>
</feature>
<dbReference type="GO" id="GO:0016020">
    <property type="term" value="C:membrane"/>
    <property type="evidence" value="ECO:0007669"/>
    <property type="project" value="GOC"/>
</dbReference>
<sequence>MGCPLSLTGRKCVAPAPRAGQRPQAQREHEARATRGPQRRPPRPVHGAMGRRRASRGQPVAQGVERRLRGYAPTRGVSRLQEAFRGREEQEAPACGFGSGPGPQPLLLKRLLVEHSGAWWKRRPPRFEVDAHGPARRAPRHHHHRDATAMRDAALQAPGPAHGAAVVSVQPGCAPQQRPQGPACGQPAAGVIGCASLGGGRGARQRHAPGAGFAQQACCLQQPARAAAQLVQRHRGFDGEHYSLRPQVGRGAGVMGQPFPFDGSALVFGGSEGMGLAVARRLRARGMPVGLVARRSAPLQAAQQRLLADIPSLSTLAVAPADVTRPAEVQAAVQLLLQAVGPPSLVVNCAGYTQPGYVDALAPEQYAAQLHVHAMGMLHVVQACLPAFRAQGRGHFVATASVLGLTGMFGYSAYAASKFAMVGLCLSLRAELRRENIRVSLLCPPAVDTPGFAQENRIKPAQVLAVERRGGVMSADDVARRLERALPGNPLWVLPSWSARCVGLGQRIAPEWMNRMLSRPRD</sequence>
<reference evidence="3 4" key="1">
    <citation type="submission" date="2019-01" db="EMBL/GenBank/DDBJ databases">
        <authorList>
            <person name="Chen W.-M."/>
        </authorList>
    </citation>
    <scope>NUCLEOTIDE SEQUENCE [LARGE SCALE GENOMIC DNA]</scope>
    <source>
        <strain evidence="3 4">KYPY4</strain>
    </source>
</reference>
<dbReference type="GO" id="GO:0030148">
    <property type="term" value="P:sphingolipid biosynthetic process"/>
    <property type="evidence" value="ECO:0007669"/>
    <property type="project" value="TreeGrafter"/>
</dbReference>
<organism evidence="3 4">
    <name type="scientific">Rubrivivax rivuli</name>
    <dbReference type="NCBI Taxonomy" id="1862385"/>
    <lineage>
        <taxon>Bacteria</taxon>
        <taxon>Pseudomonadati</taxon>
        <taxon>Pseudomonadota</taxon>
        <taxon>Betaproteobacteria</taxon>
        <taxon>Burkholderiales</taxon>
        <taxon>Sphaerotilaceae</taxon>
        <taxon>Rubrivivax</taxon>
    </lineage>
</organism>
<evidence type="ECO:0000256" key="1">
    <source>
        <dbReference type="SAM" id="MobiDB-lite"/>
    </source>
</evidence>
<dbReference type="Pfam" id="PF00106">
    <property type="entry name" value="adh_short"/>
    <property type="match status" value="1"/>
</dbReference>
<dbReference type="GO" id="GO:0047560">
    <property type="term" value="F:3-dehydrosphinganine reductase activity"/>
    <property type="evidence" value="ECO:0007669"/>
    <property type="project" value="TreeGrafter"/>
</dbReference>
<dbReference type="InterPro" id="IPR036291">
    <property type="entry name" value="NAD(P)-bd_dom_sf"/>
</dbReference>
<dbReference type="Gene3D" id="3.40.50.720">
    <property type="entry name" value="NAD(P)-binding Rossmann-like Domain"/>
    <property type="match status" value="1"/>
</dbReference>
<evidence type="ECO:0000259" key="2">
    <source>
        <dbReference type="SMART" id="SM00822"/>
    </source>
</evidence>
<feature type="domain" description="Ketoreductase" evidence="2">
    <location>
        <begin position="263"/>
        <end position="448"/>
    </location>
</feature>
<dbReference type="EMBL" id="SACR01000004">
    <property type="protein sequence ID" value="RVU45039.1"/>
    <property type="molecule type" value="Genomic_DNA"/>
</dbReference>
<protein>
    <submittedName>
        <fullName evidence="3">SDR family NAD(P)-dependent oxidoreductase</fullName>
    </submittedName>
</protein>
<proteinExistence type="predicted"/>
<evidence type="ECO:0000313" key="4">
    <source>
        <dbReference type="Proteomes" id="UP000285575"/>
    </source>
</evidence>
<accession>A0A437RE48</accession>